<dbReference type="EMBL" id="LAZR01070306">
    <property type="protein sequence ID" value="KKK42728.1"/>
    <property type="molecule type" value="Genomic_DNA"/>
</dbReference>
<evidence type="ECO:0000313" key="1">
    <source>
        <dbReference type="EMBL" id="KKK42728.1"/>
    </source>
</evidence>
<sequence length="48" mass="5633">MKMSTFHLRLPKELHDRFKAACALKGMGMRERMIELILNSLKEDEKKG</sequence>
<name>A0A0F8VDY7_9ZZZZ</name>
<reference evidence="1" key="1">
    <citation type="journal article" date="2015" name="Nature">
        <title>Complex archaea that bridge the gap between prokaryotes and eukaryotes.</title>
        <authorList>
            <person name="Spang A."/>
            <person name="Saw J.H."/>
            <person name="Jorgensen S.L."/>
            <person name="Zaremba-Niedzwiedzka K."/>
            <person name="Martijn J."/>
            <person name="Lind A.E."/>
            <person name="van Eijk R."/>
            <person name="Schleper C."/>
            <person name="Guy L."/>
            <person name="Ettema T.J."/>
        </authorList>
    </citation>
    <scope>NUCLEOTIDE SEQUENCE</scope>
</reference>
<dbReference type="Pfam" id="PF09274">
    <property type="entry name" value="ParG"/>
    <property type="match status" value="1"/>
</dbReference>
<proteinExistence type="predicted"/>
<comment type="caution">
    <text evidence="1">The sequence shown here is derived from an EMBL/GenBank/DDBJ whole genome shotgun (WGS) entry which is preliminary data.</text>
</comment>
<dbReference type="InterPro" id="IPR013321">
    <property type="entry name" value="Arc_rbn_hlx_hlx"/>
</dbReference>
<evidence type="ECO:0008006" key="2">
    <source>
        <dbReference type="Google" id="ProtNLM"/>
    </source>
</evidence>
<dbReference type="SUPFAM" id="SSF47598">
    <property type="entry name" value="Ribbon-helix-helix"/>
    <property type="match status" value="1"/>
</dbReference>
<dbReference type="AlphaFoldDB" id="A0A0F8VDY7"/>
<accession>A0A0F8VDY7</accession>
<dbReference type="GO" id="GO:0006355">
    <property type="term" value="P:regulation of DNA-templated transcription"/>
    <property type="evidence" value="ECO:0007669"/>
    <property type="project" value="InterPro"/>
</dbReference>
<gene>
    <name evidence="1" type="ORF">LCGC14_3169620</name>
</gene>
<dbReference type="InterPro" id="IPR015354">
    <property type="entry name" value="DNA_partition_ParG"/>
</dbReference>
<dbReference type="InterPro" id="IPR010985">
    <property type="entry name" value="Ribbon_hlx_hlx"/>
</dbReference>
<dbReference type="Gene3D" id="1.10.1220.10">
    <property type="entry name" value="Met repressor-like"/>
    <property type="match status" value="1"/>
</dbReference>
<organism evidence="1">
    <name type="scientific">marine sediment metagenome</name>
    <dbReference type="NCBI Taxonomy" id="412755"/>
    <lineage>
        <taxon>unclassified sequences</taxon>
        <taxon>metagenomes</taxon>
        <taxon>ecological metagenomes</taxon>
    </lineage>
</organism>
<protein>
    <recommendedName>
        <fullName evidence="2">Arc-like DNA binding domain-containing protein</fullName>
    </recommendedName>
</protein>